<gene>
    <name evidence="1" type="ORF">NCTC204_02627</name>
</gene>
<dbReference type="AlphaFoldDB" id="A0A378A254"/>
<reference evidence="1 2" key="1">
    <citation type="submission" date="2018-06" db="EMBL/GenBank/DDBJ databases">
        <authorList>
            <consortium name="Pathogen Informatics"/>
            <person name="Doyle S."/>
        </authorList>
    </citation>
    <scope>NUCLEOTIDE SEQUENCE [LARGE SCALE GENOMIC DNA]</scope>
    <source>
        <strain evidence="1 2">NCTC204</strain>
    </source>
</reference>
<dbReference type="Proteomes" id="UP000255192">
    <property type="component" value="Unassembled WGS sequence"/>
</dbReference>
<organism evidence="1 2">
    <name type="scientific">Klebsiella pneumoniae</name>
    <dbReference type="NCBI Taxonomy" id="573"/>
    <lineage>
        <taxon>Bacteria</taxon>
        <taxon>Pseudomonadati</taxon>
        <taxon>Pseudomonadota</taxon>
        <taxon>Gammaproteobacteria</taxon>
        <taxon>Enterobacterales</taxon>
        <taxon>Enterobacteriaceae</taxon>
        <taxon>Klebsiella/Raoultella group</taxon>
        <taxon>Klebsiella</taxon>
        <taxon>Klebsiella pneumoniae complex</taxon>
    </lineage>
</organism>
<evidence type="ECO:0000313" key="1">
    <source>
        <dbReference type="EMBL" id="STU95760.1"/>
    </source>
</evidence>
<accession>A0A378A254</accession>
<proteinExistence type="predicted"/>
<protein>
    <submittedName>
        <fullName evidence="1">Membrane protein</fullName>
    </submittedName>
</protein>
<evidence type="ECO:0000313" key="2">
    <source>
        <dbReference type="Proteomes" id="UP000255192"/>
    </source>
</evidence>
<sequence length="68" mass="7380">MDGAQWLALFENGAANEVSSSVLFPPRMVLRTPSLALAGQQWNNVSLMSSRSPAARRVEAQGVRSMPH</sequence>
<name>A0A378A254_KLEPN</name>
<dbReference type="EMBL" id="UGMD01000002">
    <property type="protein sequence ID" value="STU95760.1"/>
    <property type="molecule type" value="Genomic_DNA"/>
</dbReference>